<sequence length="206" mass="21714">MTVPHPAPATPGRSYALYTDPARERKVAVRMSVVTVAMLLLLALAVIDIAGGGFRIRNVTFVLIGLGGGLAAGLMAVNGFALARRTGEDLLTIAVEEPGLVGPEQMRIPWQAVSGVEHLTHGKAQRSTAGHAPHSVRIHVRDHDGFASTLTDDQRLSLKPTTNGQGRVDVGLGMVTEQQFGELVDALGAATAQRGIPFREGDPDAD</sequence>
<accession>A0ABN6YHZ9</accession>
<proteinExistence type="predicted"/>
<name>A0ABN6YHZ9_9MICO</name>
<organism evidence="2 3">
    <name type="scientific">Barrientosiimonas endolithica</name>
    <dbReference type="NCBI Taxonomy" id="1535208"/>
    <lineage>
        <taxon>Bacteria</taxon>
        <taxon>Bacillati</taxon>
        <taxon>Actinomycetota</taxon>
        <taxon>Actinomycetes</taxon>
        <taxon>Micrococcales</taxon>
        <taxon>Dermacoccaceae</taxon>
        <taxon>Barrientosiimonas</taxon>
    </lineage>
</organism>
<keyword evidence="1" id="KW-0812">Transmembrane</keyword>
<feature type="transmembrane region" description="Helical" evidence="1">
    <location>
        <begin position="59"/>
        <end position="83"/>
    </location>
</feature>
<keyword evidence="3" id="KW-1185">Reference proteome</keyword>
<dbReference type="RefSeq" id="WP_289232305.1">
    <property type="nucleotide sequence ID" value="NZ_AP027735.1"/>
</dbReference>
<evidence type="ECO:0000256" key="1">
    <source>
        <dbReference type="SAM" id="Phobius"/>
    </source>
</evidence>
<evidence type="ECO:0000313" key="2">
    <source>
        <dbReference type="EMBL" id="BDZ57010.1"/>
    </source>
</evidence>
<protein>
    <submittedName>
        <fullName evidence="2">Uncharacterized protein</fullName>
    </submittedName>
</protein>
<keyword evidence="1" id="KW-1133">Transmembrane helix</keyword>
<feature type="transmembrane region" description="Helical" evidence="1">
    <location>
        <begin position="27"/>
        <end position="47"/>
    </location>
</feature>
<evidence type="ECO:0000313" key="3">
    <source>
        <dbReference type="Proteomes" id="UP001321421"/>
    </source>
</evidence>
<reference evidence="3" key="1">
    <citation type="journal article" date="2019" name="Int. J. Syst. Evol. Microbiol.">
        <title>The Global Catalogue of Microorganisms (GCM) 10K type strain sequencing project: providing services to taxonomists for standard genome sequencing and annotation.</title>
        <authorList>
            <consortium name="The Broad Institute Genomics Platform"/>
            <consortium name="The Broad Institute Genome Sequencing Center for Infectious Disease"/>
            <person name="Wu L."/>
            <person name="Ma J."/>
        </authorList>
    </citation>
    <scope>NUCLEOTIDE SEQUENCE [LARGE SCALE GENOMIC DNA]</scope>
    <source>
        <strain evidence="3">NBRC 110608</strain>
    </source>
</reference>
<keyword evidence="1" id="KW-0472">Membrane</keyword>
<dbReference type="Proteomes" id="UP001321421">
    <property type="component" value="Chromosome"/>
</dbReference>
<dbReference type="EMBL" id="AP027735">
    <property type="protein sequence ID" value="BDZ57010.1"/>
    <property type="molecule type" value="Genomic_DNA"/>
</dbReference>
<gene>
    <name evidence="2" type="ORF">GCM10025872_06670</name>
</gene>